<evidence type="ECO:0000313" key="3">
    <source>
        <dbReference type="Proteomes" id="UP000700596"/>
    </source>
</evidence>
<keyword evidence="3" id="KW-1185">Reference proteome</keyword>
<dbReference type="OrthoDB" id="3801079at2759"/>
<feature type="compositionally biased region" description="Polar residues" evidence="1">
    <location>
        <begin position="1"/>
        <end position="10"/>
    </location>
</feature>
<comment type="caution">
    <text evidence="2">The sequence shown here is derived from an EMBL/GenBank/DDBJ whole genome shotgun (WGS) entry which is preliminary data.</text>
</comment>
<proteinExistence type="predicted"/>
<name>A0A9P9DL14_9PLEO</name>
<feature type="compositionally biased region" description="Acidic residues" evidence="1">
    <location>
        <begin position="461"/>
        <end position="482"/>
    </location>
</feature>
<dbReference type="Proteomes" id="UP000700596">
    <property type="component" value="Unassembled WGS sequence"/>
</dbReference>
<feature type="compositionally biased region" description="Polar residues" evidence="1">
    <location>
        <begin position="22"/>
        <end position="50"/>
    </location>
</feature>
<evidence type="ECO:0000313" key="2">
    <source>
        <dbReference type="EMBL" id="KAH7120922.1"/>
    </source>
</evidence>
<evidence type="ECO:0000256" key="1">
    <source>
        <dbReference type="SAM" id="MobiDB-lite"/>
    </source>
</evidence>
<sequence>MGNTPSNVSRTEPRKDDIRNFTPPQDTNATTSQSTVNTSGSTQIQRPPLLTDSQIQDLGRDFHGSDGNDSMTAQLETLRRTKRDKMPPPSIHLKQKPYPKLVNDRLIPIGDHIMKLVKGRLDWAFHEMLLWKYVGQLYWPIETDVHPHLRAREMYYNHQYRKHGGMPPPQHRPDQRRPSTQNENMKREHEGMPPPQHKPDQRRPSIQRDNMKREPIKIKSLRLMMPQPSESLSAPSTIFPPEPQPVIPLSQIRSLPSQQPSTEGSPGKKLRLSIHLNSQPVSQEVVDSYAPQCLDDFIHFAYQFCIERGRNGDAFSDRMADIYSYNKIQAQILLEHYDQPLGRHTFGSVYDLREDMELKQMQREFNEEQLLQGGEELCNRKRRWRKDSGGALFEGVGGGSGLPLFGRVTTREAGEIGGVAVSDGGGKEEELVMDIKLDDEAGKGDGEEEQEKVVATVEPIDNPEEFWGEDDAERDWDEDTDTDEKGEPMDLDSEDD</sequence>
<feature type="compositionally biased region" description="Basic and acidic residues" evidence="1">
    <location>
        <begin position="184"/>
        <end position="203"/>
    </location>
</feature>
<organism evidence="2 3">
    <name type="scientific">Dendryphion nanum</name>
    <dbReference type="NCBI Taxonomy" id="256645"/>
    <lineage>
        <taxon>Eukaryota</taxon>
        <taxon>Fungi</taxon>
        <taxon>Dikarya</taxon>
        <taxon>Ascomycota</taxon>
        <taxon>Pezizomycotina</taxon>
        <taxon>Dothideomycetes</taxon>
        <taxon>Pleosporomycetidae</taxon>
        <taxon>Pleosporales</taxon>
        <taxon>Torulaceae</taxon>
        <taxon>Dendryphion</taxon>
    </lineage>
</organism>
<dbReference type="EMBL" id="JAGMWT010000010">
    <property type="protein sequence ID" value="KAH7120922.1"/>
    <property type="molecule type" value="Genomic_DNA"/>
</dbReference>
<dbReference type="AlphaFoldDB" id="A0A9P9DL14"/>
<feature type="region of interest" description="Disordered" evidence="1">
    <location>
        <begin position="160"/>
        <end position="248"/>
    </location>
</feature>
<feature type="region of interest" description="Disordered" evidence="1">
    <location>
        <begin position="1"/>
        <end position="50"/>
    </location>
</feature>
<accession>A0A9P9DL14</accession>
<protein>
    <submittedName>
        <fullName evidence="2">Uncharacterized protein</fullName>
    </submittedName>
</protein>
<reference evidence="2" key="1">
    <citation type="journal article" date="2021" name="Nat. Commun.">
        <title>Genetic determinants of endophytism in the Arabidopsis root mycobiome.</title>
        <authorList>
            <person name="Mesny F."/>
            <person name="Miyauchi S."/>
            <person name="Thiergart T."/>
            <person name="Pickel B."/>
            <person name="Atanasova L."/>
            <person name="Karlsson M."/>
            <person name="Huettel B."/>
            <person name="Barry K.W."/>
            <person name="Haridas S."/>
            <person name="Chen C."/>
            <person name="Bauer D."/>
            <person name="Andreopoulos W."/>
            <person name="Pangilinan J."/>
            <person name="LaButti K."/>
            <person name="Riley R."/>
            <person name="Lipzen A."/>
            <person name="Clum A."/>
            <person name="Drula E."/>
            <person name="Henrissat B."/>
            <person name="Kohler A."/>
            <person name="Grigoriev I.V."/>
            <person name="Martin F.M."/>
            <person name="Hacquard S."/>
        </authorList>
    </citation>
    <scope>NUCLEOTIDE SEQUENCE</scope>
    <source>
        <strain evidence="2">MPI-CAGE-CH-0243</strain>
    </source>
</reference>
<feature type="region of interest" description="Disordered" evidence="1">
    <location>
        <begin position="438"/>
        <end position="496"/>
    </location>
</feature>
<gene>
    <name evidence="2" type="ORF">B0J11DRAFT_589741</name>
</gene>